<evidence type="ECO:0000313" key="3">
    <source>
        <dbReference type="Proteomes" id="UP000015241"/>
    </source>
</evidence>
<accession>S8DWT7</accession>
<proteinExistence type="predicted"/>
<dbReference type="InParanoid" id="S8DWT7"/>
<feature type="compositionally biased region" description="Basic and acidic residues" evidence="1">
    <location>
        <begin position="9"/>
        <end position="26"/>
    </location>
</feature>
<evidence type="ECO:0000313" key="2">
    <source>
        <dbReference type="EMBL" id="EPS95648.1"/>
    </source>
</evidence>
<dbReference type="EMBL" id="KE504203">
    <property type="protein sequence ID" value="EPS95648.1"/>
    <property type="molecule type" value="Genomic_DNA"/>
</dbReference>
<dbReference type="HOGENOM" id="CLU_1288932_0_0_1"/>
<feature type="compositionally biased region" description="Polar residues" evidence="1">
    <location>
        <begin position="42"/>
        <end position="57"/>
    </location>
</feature>
<feature type="region of interest" description="Disordered" evidence="1">
    <location>
        <begin position="189"/>
        <end position="214"/>
    </location>
</feature>
<evidence type="ECO:0000256" key="1">
    <source>
        <dbReference type="SAM" id="MobiDB-lite"/>
    </source>
</evidence>
<feature type="region of interest" description="Disordered" evidence="1">
    <location>
        <begin position="1"/>
        <end position="139"/>
    </location>
</feature>
<sequence>MPLFKSKAQKAEQAREADAQHNEHNDTNTASQGTGFGANDYAQPNSNSNAPGHNNIANRDEGAGYQPHAYNDLNAVPQGTGVGANDYTQHNANAPGDIGNHNAQRDGGLGYQDNGPQNTAPGAGYAADTRHRDHHGHHGGVVDRAEQHVENAVGARAVHNQVGDKEQEVKAIKAQSAELAEAERLEREAKMHRDRAVSGGAHPDNQRLGAGWQT</sequence>
<protein>
    <submittedName>
        <fullName evidence="2">Uncharacterized protein</fullName>
    </submittedName>
</protein>
<dbReference type="eggNOG" id="ENOG502SXEC">
    <property type="taxonomic scope" value="Eukaryota"/>
</dbReference>
<dbReference type="OrthoDB" id="2590620at2759"/>
<organism evidence="2 3">
    <name type="scientific">Fomitopsis schrenkii</name>
    <name type="common">Brown rot fungus</name>
    <dbReference type="NCBI Taxonomy" id="2126942"/>
    <lineage>
        <taxon>Eukaryota</taxon>
        <taxon>Fungi</taxon>
        <taxon>Dikarya</taxon>
        <taxon>Basidiomycota</taxon>
        <taxon>Agaricomycotina</taxon>
        <taxon>Agaricomycetes</taxon>
        <taxon>Polyporales</taxon>
        <taxon>Fomitopsis</taxon>
    </lineage>
</organism>
<dbReference type="AlphaFoldDB" id="S8DWT7"/>
<dbReference type="Proteomes" id="UP000015241">
    <property type="component" value="Unassembled WGS sequence"/>
</dbReference>
<keyword evidence="3" id="KW-1185">Reference proteome</keyword>
<name>S8DWT7_FOMSC</name>
<reference evidence="2 3" key="1">
    <citation type="journal article" date="2012" name="Science">
        <title>The Paleozoic origin of enzymatic lignin decomposition reconstructed from 31 fungal genomes.</title>
        <authorList>
            <person name="Floudas D."/>
            <person name="Binder M."/>
            <person name="Riley R."/>
            <person name="Barry K."/>
            <person name="Blanchette R.A."/>
            <person name="Henrissat B."/>
            <person name="Martinez A.T."/>
            <person name="Otillar R."/>
            <person name="Spatafora J.W."/>
            <person name="Yadav J.S."/>
            <person name="Aerts A."/>
            <person name="Benoit I."/>
            <person name="Boyd A."/>
            <person name="Carlson A."/>
            <person name="Copeland A."/>
            <person name="Coutinho P.M."/>
            <person name="de Vries R.P."/>
            <person name="Ferreira P."/>
            <person name="Findley K."/>
            <person name="Foster B."/>
            <person name="Gaskell J."/>
            <person name="Glotzer D."/>
            <person name="Gorecki P."/>
            <person name="Heitman J."/>
            <person name="Hesse C."/>
            <person name="Hori C."/>
            <person name="Igarashi K."/>
            <person name="Jurgens J.A."/>
            <person name="Kallen N."/>
            <person name="Kersten P."/>
            <person name="Kohler A."/>
            <person name="Kuees U."/>
            <person name="Kumar T.K.A."/>
            <person name="Kuo A."/>
            <person name="LaButti K."/>
            <person name="Larrondo L.F."/>
            <person name="Lindquist E."/>
            <person name="Ling A."/>
            <person name="Lombard V."/>
            <person name="Lucas S."/>
            <person name="Lundell T."/>
            <person name="Martin R."/>
            <person name="McLaughlin D.J."/>
            <person name="Morgenstern I."/>
            <person name="Morin E."/>
            <person name="Murat C."/>
            <person name="Nagy L.G."/>
            <person name="Nolan M."/>
            <person name="Ohm R.A."/>
            <person name="Patyshakuliyeva A."/>
            <person name="Rokas A."/>
            <person name="Ruiz-Duenas F.J."/>
            <person name="Sabat G."/>
            <person name="Salamov A."/>
            <person name="Samejima M."/>
            <person name="Schmutz J."/>
            <person name="Slot J.C."/>
            <person name="St John F."/>
            <person name="Stenlid J."/>
            <person name="Sun H."/>
            <person name="Sun S."/>
            <person name="Syed K."/>
            <person name="Tsang A."/>
            <person name="Wiebenga A."/>
            <person name="Young D."/>
            <person name="Pisabarro A."/>
            <person name="Eastwood D.C."/>
            <person name="Martin F."/>
            <person name="Cullen D."/>
            <person name="Grigoriev I.V."/>
            <person name="Hibbett D.S."/>
        </authorList>
    </citation>
    <scope>NUCLEOTIDE SEQUENCE</scope>
    <source>
        <strain evidence="3">FP-58527</strain>
    </source>
</reference>
<gene>
    <name evidence="2" type="ORF">FOMPIDRAFT_1043500</name>
</gene>